<proteinExistence type="predicted"/>
<evidence type="ECO:0000313" key="3">
    <source>
        <dbReference type="Proteomes" id="UP001175211"/>
    </source>
</evidence>
<sequence>MFSVFGICTLLLWHFLTLDSDLSCSDFSKLHRLEEDITSGSFLNETTAVLFKDSWVTLSMIQSCSMRVSVFNGVEFIPHWYTQASSVVSPMPDVSSKYPRRVFLVVSQT</sequence>
<dbReference type="AlphaFoldDB" id="A0AA39TYD6"/>
<name>A0AA39TYD6_ARMTA</name>
<accession>A0AA39TYD6</accession>
<feature type="chain" id="PRO_5041316619" evidence="1">
    <location>
        <begin position="21"/>
        <end position="109"/>
    </location>
</feature>
<gene>
    <name evidence="2" type="ORF">EV420DRAFT_1150360</name>
</gene>
<keyword evidence="1" id="KW-0732">Signal</keyword>
<dbReference type="Proteomes" id="UP001175211">
    <property type="component" value="Unassembled WGS sequence"/>
</dbReference>
<comment type="caution">
    <text evidence="2">The sequence shown here is derived from an EMBL/GenBank/DDBJ whole genome shotgun (WGS) entry which is preliminary data.</text>
</comment>
<dbReference type="EMBL" id="JAUEPS010000008">
    <property type="protein sequence ID" value="KAK0463020.1"/>
    <property type="molecule type" value="Genomic_DNA"/>
</dbReference>
<organism evidence="2 3">
    <name type="scientific">Armillaria tabescens</name>
    <name type="common">Ringless honey mushroom</name>
    <name type="synonym">Agaricus tabescens</name>
    <dbReference type="NCBI Taxonomy" id="1929756"/>
    <lineage>
        <taxon>Eukaryota</taxon>
        <taxon>Fungi</taxon>
        <taxon>Dikarya</taxon>
        <taxon>Basidiomycota</taxon>
        <taxon>Agaricomycotina</taxon>
        <taxon>Agaricomycetes</taxon>
        <taxon>Agaricomycetidae</taxon>
        <taxon>Agaricales</taxon>
        <taxon>Marasmiineae</taxon>
        <taxon>Physalacriaceae</taxon>
        <taxon>Desarmillaria</taxon>
    </lineage>
</organism>
<dbReference type="GeneID" id="85349642"/>
<reference evidence="2" key="1">
    <citation type="submission" date="2023-06" db="EMBL/GenBank/DDBJ databases">
        <authorList>
            <consortium name="Lawrence Berkeley National Laboratory"/>
            <person name="Ahrendt S."/>
            <person name="Sahu N."/>
            <person name="Indic B."/>
            <person name="Wong-Bajracharya J."/>
            <person name="Merenyi Z."/>
            <person name="Ke H.-M."/>
            <person name="Monk M."/>
            <person name="Kocsube S."/>
            <person name="Drula E."/>
            <person name="Lipzen A."/>
            <person name="Balint B."/>
            <person name="Henrissat B."/>
            <person name="Andreopoulos B."/>
            <person name="Martin F.M."/>
            <person name="Harder C.B."/>
            <person name="Rigling D."/>
            <person name="Ford K.L."/>
            <person name="Foster G.D."/>
            <person name="Pangilinan J."/>
            <person name="Papanicolaou A."/>
            <person name="Barry K."/>
            <person name="LaButti K."/>
            <person name="Viragh M."/>
            <person name="Koriabine M."/>
            <person name="Yan M."/>
            <person name="Riley R."/>
            <person name="Champramary S."/>
            <person name="Plett K.L."/>
            <person name="Tsai I.J."/>
            <person name="Slot J."/>
            <person name="Sipos G."/>
            <person name="Plett J."/>
            <person name="Nagy L.G."/>
            <person name="Grigoriev I.V."/>
        </authorList>
    </citation>
    <scope>NUCLEOTIDE SEQUENCE</scope>
    <source>
        <strain evidence="2">CCBAS 213</strain>
    </source>
</reference>
<dbReference type="RefSeq" id="XP_060334486.1">
    <property type="nucleotide sequence ID" value="XM_060466094.1"/>
</dbReference>
<feature type="signal peptide" evidence="1">
    <location>
        <begin position="1"/>
        <end position="20"/>
    </location>
</feature>
<evidence type="ECO:0000313" key="2">
    <source>
        <dbReference type="EMBL" id="KAK0463020.1"/>
    </source>
</evidence>
<evidence type="ECO:0000256" key="1">
    <source>
        <dbReference type="SAM" id="SignalP"/>
    </source>
</evidence>
<protein>
    <submittedName>
        <fullName evidence="2">Uncharacterized protein</fullName>
    </submittedName>
</protein>
<keyword evidence="3" id="KW-1185">Reference proteome</keyword>